<feature type="region of interest" description="Disordered" evidence="4">
    <location>
        <begin position="73"/>
        <end position="136"/>
    </location>
</feature>
<evidence type="ECO:0000256" key="1">
    <source>
        <dbReference type="ARBA" id="ARBA00022722"/>
    </source>
</evidence>
<protein>
    <recommendedName>
        <fullName evidence="6">TNase-like domain-containing protein</fullName>
    </recommendedName>
</protein>
<evidence type="ECO:0000259" key="6">
    <source>
        <dbReference type="PROSITE" id="PS50830"/>
    </source>
</evidence>
<keyword evidence="5" id="KW-1133">Transmembrane helix</keyword>
<comment type="caution">
    <text evidence="7">The sequence shown here is derived from an EMBL/GenBank/DDBJ whole genome shotgun (WGS) entry which is preliminary data.</text>
</comment>
<proteinExistence type="predicted"/>
<dbReference type="Gene3D" id="2.40.50.90">
    <property type="match status" value="1"/>
</dbReference>
<keyword evidence="5" id="KW-0472">Membrane</keyword>
<dbReference type="PROSITE" id="PS01123">
    <property type="entry name" value="TNASE_1"/>
    <property type="match status" value="1"/>
</dbReference>
<dbReference type="Pfam" id="PF00565">
    <property type="entry name" value="SNase"/>
    <property type="match status" value="1"/>
</dbReference>
<reference evidence="8" key="1">
    <citation type="journal article" date="2019" name="Int. J. Syst. Evol. Microbiol.">
        <title>The Global Catalogue of Microorganisms (GCM) 10K type strain sequencing project: providing services to taxonomists for standard genome sequencing and annotation.</title>
        <authorList>
            <consortium name="The Broad Institute Genomics Platform"/>
            <consortium name="The Broad Institute Genome Sequencing Center for Infectious Disease"/>
            <person name="Wu L."/>
            <person name="Ma J."/>
        </authorList>
    </citation>
    <scope>NUCLEOTIDE SEQUENCE [LARGE SCALE GENOMIC DNA]</scope>
    <source>
        <strain evidence="8">NBRC 113072</strain>
    </source>
</reference>
<keyword evidence="1" id="KW-0540">Nuclease</keyword>
<keyword evidence="8" id="KW-1185">Reference proteome</keyword>
<dbReference type="InterPro" id="IPR035437">
    <property type="entry name" value="SNase_OB-fold_sf"/>
</dbReference>
<name>A0ABQ6ISZ7_9MICO</name>
<dbReference type="InterPro" id="IPR002071">
    <property type="entry name" value="Thermonucl_AS"/>
</dbReference>
<keyword evidence="2" id="KW-0255">Endonuclease</keyword>
<dbReference type="InterPro" id="IPR016071">
    <property type="entry name" value="Staphylococal_nuclease_OB-fold"/>
</dbReference>
<accession>A0ABQ6ISZ7</accession>
<organism evidence="7 8">
    <name type="scientific">Mobilicoccus caccae</name>
    <dbReference type="NCBI Taxonomy" id="1859295"/>
    <lineage>
        <taxon>Bacteria</taxon>
        <taxon>Bacillati</taxon>
        <taxon>Actinomycetota</taxon>
        <taxon>Actinomycetes</taxon>
        <taxon>Micrococcales</taxon>
        <taxon>Dermatophilaceae</taxon>
        <taxon>Mobilicoccus</taxon>
    </lineage>
</organism>
<keyword evidence="5" id="KW-0812">Transmembrane</keyword>
<gene>
    <name evidence="7" type="ORF">GCM10025883_23220</name>
</gene>
<dbReference type="PANTHER" id="PTHR12302">
    <property type="entry name" value="EBNA2 BINDING PROTEIN P100"/>
    <property type="match status" value="1"/>
</dbReference>
<dbReference type="PANTHER" id="PTHR12302:SF3">
    <property type="entry name" value="SERINE_THREONINE-PROTEIN KINASE 31"/>
    <property type="match status" value="1"/>
</dbReference>
<evidence type="ECO:0000256" key="4">
    <source>
        <dbReference type="SAM" id="MobiDB-lite"/>
    </source>
</evidence>
<keyword evidence="3" id="KW-0378">Hydrolase</keyword>
<dbReference type="EMBL" id="BSUO01000001">
    <property type="protein sequence ID" value="GMA40277.1"/>
    <property type="molecule type" value="Genomic_DNA"/>
</dbReference>
<feature type="region of interest" description="Disordered" evidence="4">
    <location>
        <begin position="263"/>
        <end position="311"/>
    </location>
</feature>
<dbReference type="PROSITE" id="PS50830">
    <property type="entry name" value="TNASE_3"/>
    <property type="match status" value="1"/>
</dbReference>
<dbReference type="SUPFAM" id="SSF50199">
    <property type="entry name" value="Staphylococcal nuclease"/>
    <property type="match status" value="1"/>
</dbReference>
<evidence type="ECO:0000256" key="2">
    <source>
        <dbReference type="ARBA" id="ARBA00022759"/>
    </source>
</evidence>
<feature type="compositionally biased region" description="Low complexity" evidence="4">
    <location>
        <begin position="80"/>
        <end position="109"/>
    </location>
</feature>
<sequence length="360" mass="37802">MKKVVAVLVGLLLLTLAPLVLPIIGVVWGVLTLRSTRNANGEHAGRRRWAVVAIVGSLVFAALVWPRMGGAGNSDEVAGTPSSTTASPTSAITPPSTPTSPLTSVASTPVETPADEVAATQAATSSAPAERSDDGVSAASGLVPVVSIVDGDTIRVRIDGRTERVRVIGIDTPELSGDECYARQASSKMQSLAQSRSVRLEADPTQDDRDRYDRLLRHVFLADGRSAAEVLIAGGFGREYTYAADYRYQDQHRAAEVTARSTSKGMWGSGCADGQVGGNDGGRKQGGSTPKPAPRVTEKAPAPAAGSCSIKGNINDEGERIYHVPGGRSYDKTKITESKGEKWFCSESEARAAGWRAARG</sequence>
<evidence type="ECO:0000256" key="3">
    <source>
        <dbReference type="ARBA" id="ARBA00022801"/>
    </source>
</evidence>
<dbReference type="Proteomes" id="UP001157126">
    <property type="component" value="Unassembled WGS sequence"/>
</dbReference>
<evidence type="ECO:0000256" key="5">
    <source>
        <dbReference type="SAM" id="Phobius"/>
    </source>
</evidence>
<feature type="transmembrane region" description="Helical" evidence="5">
    <location>
        <begin position="46"/>
        <end position="65"/>
    </location>
</feature>
<feature type="domain" description="TNase-like" evidence="6">
    <location>
        <begin position="145"/>
        <end position="269"/>
    </location>
</feature>
<feature type="compositionally biased region" description="Low complexity" evidence="4">
    <location>
        <begin position="118"/>
        <end position="129"/>
    </location>
</feature>
<evidence type="ECO:0000313" key="8">
    <source>
        <dbReference type="Proteomes" id="UP001157126"/>
    </source>
</evidence>
<evidence type="ECO:0000313" key="7">
    <source>
        <dbReference type="EMBL" id="GMA40277.1"/>
    </source>
</evidence>
<dbReference type="SMART" id="SM00318">
    <property type="entry name" value="SNc"/>
    <property type="match status" value="1"/>
</dbReference>